<dbReference type="RefSeq" id="XP_067920187.1">
    <property type="nucleotide sequence ID" value="XM_068067837.1"/>
</dbReference>
<comment type="caution">
    <text evidence="1">The sequence shown here is derived from an EMBL/GenBank/DDBJ whole genome shotgun (WGS) entry which is preliminary data.</text>
</comment>
<dbReference type="Proteomes" id="UP000221165">
    <property type="component" value="Unassembled WGS sequence"/>
</dbReference>
<keyword evidence="2" id="KW-1185">Reference proteome</keyword>
<evidence type="ECO:0000313" key="1">
    <source>
        <dbReference type="EMBL" id="PHJ18481.1"/>
    </source>
</evidence>
<name>A0A2C6JTE0_9APIC</name>
<accession>A0A2C6JTE0</accession>
<dbReference type="EMBL" id="MIGC01004117">
    <property type="protein sequence ID" value="PHJ18481.1"/>
    <property type="molecule type" value="Genomic_DNA"/>
</dbReference>
<proteinExistence type="predicted"/>
<reference evidence="1 2" key="1">
    <citation type="journal article" date="2017" name="Int. J. Parasitol.">
        <title>The genome of the protozoan parasite Cystoisospora suis and a reverse vaccinology approach to identify vaccine candidates.</title>
        <authorList>
            <person name="Palmieri N."/>
            <person name="Shrestha A."/>
            <person name="Ruttkowski B."/>
            <person name="Beck T."/>
            <person name="Vogl C."/>
            <person name="Tomley F."/>
            <person name="Blake D.P."/>
            <person name="Joachim A."/>
        </authorList>
    </citation>
    <scope>NUCLEOTIDE SEQUENCE [LARGE SCALE GENOMIC DNA]</scope>
    <source>
        <strain evidence="1 2">Wien I</strain>
    </source>
</reference>
<dbReference type="VEuPathDB" id="ToxoDB:CSUI_007692"/>
<organism evidence="1 2">
    <name type="scientific">Cystoisospora suis</name>
    <dbReference type="NCBI Taxonomy" id="483139"/>
    <lineage>
        <taxon>Eukaryota</taxon>
        <taxon>Sar</taxon>
        <taxon>Alveolata</taxon>
        <taxon>Apicomplexa</taxon>
        <taxon>Conoidasida</taxon>
        <taxon>Coccidia</taxon>
        <taxon>Eucoccidiorida</taxon>
        <taxon>Eimeriorina</taxon>
        <taxon>Sarcocystidae</taxon>
        <taxon>Cystoisospora</taxon>
    </lineage>
</organism>
<sequence>MDGVYCDVFLQVGRTAHTSLLRQVEDETRKEVEEGSAADISQARRIQWVSFFPHACMQFIRVVPACARSAFERSFSLIQ</sequence>
<dbReference type="GeneID" id="94431048"/>
<evidence type="ECO:0000313" key="2">
    <source>
        <dbReference type="Proteomes" id="UP000221165"/>
    </source>
</evidence>
<protein>
    <submittedName>
        <fullName evidence="1">Uncharacterized protein</fullName>
    </submittedName>
</protein>
<gene>
    <name evidence="1" type="ORF">CSUI_007692</name>
</gene>
<dbReference type="AlphaFoldDB" id="A0A2C6JTE0"/>